<feature type="domain" description="AMP-dependent synthetase/ligase" evidence="3">
    <location>
        <begin position="151"/>
        <end position="316"/>
    </location>
</feature>
<evidence type="ECO:0000259" key="3">
    <source>
        <dbReference type="Pfam" id="PF00501"/>
    </source>
</evidence>
<comment type="caution">
    <text evidence="4">The sequence shown here is derived from an EMBL/GenBank/DDBJ whole genome shotgun (WGS) entry which is preliminary data.</text>
</comment>
<dbReference type="Pfam" id="PF00501">
    <property type="entry name" value="AMP-binding"/>
    <property type="match status" value="1"/>
</dbReference>
<dbReference type="Gene3D" id="3.40.50.12780">
    <property type="entry name" value="N-terminal domain of ligase-like"/>
    <property type="match status" value="1"/>
</dbReference>
<evidence type="ECO:0000256" key="2">
    <source>
        <dbReference type="ARBA" id="ARBA00022598"/>
    </source>
</evidence>
<evidence type="ECO:0000313" key="4">
    <source>
        <dbReference type="EMBL" id="HIY67514.1"/>
    </source>
</evidence>
<dbReference type="InterPro" id="IPR042099">
    <property type="entry name" value="ANL_N_sf"/>
</dbReference>
<name>A0A9D1YX81_9MICO</name>
<dbReference type="EMBL" id="DXDC01000449">
    <property type="protein sequence ID" value="HIY67514.1"/>
    <property type="molecule type" value="Genomic_DNA"/>
</dbReference>
<reference evidence="4" key="2">
    <citation type="submission" date="2021-04" db="EMBL/GenBank/DDBJ databases">
        <authorList>
            <person name="Gilroy R."/>
        </authorList>
    </citation>
    <scope>NUCLEOTIDE SEQUENCE</scope>
    <source>
        <strain evidence="4">ChiGjej1B1-98</strain>
    </source>
</reference>
<dbReference type="SUPFAM" id="SSF56801">
    <property type="entry name" value="Acetyl-CoA synthetase-like"/>
    <property type="match status" value="1"/>
</dbReference>
<sequence length="341" mass="37122">MTVNRRYTFHQLWRTAEAAAAGLYLHVLGRRPRMIVIVGEGEDMVIALLAAHRLGLDVMPVDPGADPQVLRRSVPADALLVHEQDKPDWHRGPAVSTARLSELAATSGSSLGRTKRRSRIILLSSGRSGAARAHVTRPIGFGGVVQLTALHRRIGISERDRVLACTPLQHGHGLQLLASCLLTGAKLVYAPSSDASELLDLMLNERITVASGKPSEFERMASLLEESRRPAPPLRRIVCSSEPLEPELVERMNKLWGPVIMNSYGMTETGTVALATPEQVLRHPGTVGKPLPGVEIGIVGSPIWANAEGRIWVRGGNRTVITGDFGRIRQRLIYVDGTEAR</sequence>
<proteinExistence type="inferred from homology"/>
<dbReference type="PANTHER" id="PTHR43201">
    <property type="entry name" value="ACYL-COA SYNTHETASE"/>
    <property type="match status" value="1"/>
</dbReference>
<keyword evidence="2 4" id="KW-0436">Ligase</keyword>
<gene>
    <name evidence="4" type="ORF">H9830_14715</name>
</gene>
<dbReference type="InterPro" id="IPR000873">
    <property type="entry name" value="AMP-dep_synth/lig_dom"/>
</dbReference>
<dbReference type="GO" id="GO:0031956">
    <property type="term" value="F:medium-chain fatty acid-CoA ligase activity"/>
    <property type="evidence" value="ECO:0007669"/>
    <property type="project" value="TreeGrafter"/>
</dbReference>
<dbReference type="GO" id="GO:0006631">
    <property type="term" value="P:fatty acid metabolic process"/>
    <property type="evidence" value="ECO:0007669"/>
    <property type="project" value="TreeGrafter"/>
</dbReference>
<accession>A0A9D1YX81</accession>
<dbReference type="PANTHER" id="PTHR43201:SF5">
    <property type="entry name" value="MEDIUM-CHAIN ACYL-COA LIGASE ACSF2, MITOCHONDRIAL"/>
    <property type="match status" value="1"/>
</dbReference>
<reference evidence="4" key="1">
    <citation type="journal article" date="2021" name="PeerJ">
        <title>Extensive microbial diversity within the chicken gut microbiome revealed by metagenomics and culture.</title>
        <authorList>
            <person name="Gilroy R."/>
            <person name="Ravi A."/>
            <person name="Getino M."/>
            <person name="Pursley I."/>
            <person name="Horton D.L."/>
            <person name="Alikhan N.F."/>
            <person name="Baker D."/>
            <person name="Gharbi K."/>
            <person name="Hall N."/>
            <person name="Watson M."/>
            <person name="Adriaenssens E.M."/>
            <person name="Foster-Nyarko E."/>
            <person name="Jarju S."/>
            <person name="Secka A."/>
            <person name="Antonio M."/>
            <person name="Oren A."/>
            <person name="Chaudhuri R.R."/>
            <person name="La Ragione R."/>
            <person name="Hildebrand F."/>
            <person name="Pallen M.J."/>
        </authorList>
    </citation>
    <scope>NUCLEOTIDE SEQUENCE</scope>
    <source>
        <strain evidence="4">ChiGjej1B1-98</strain>
    </source>
</reference>
<evidence type="ECO:0000256" key="1">
    <source>
        <dbReference type="ARBA" id="ARBA00006432"/>
    </source>
</evidence>
<dbReference type="Proteomes" id="UP000824005">
    <property type="component" value="Unassembled WGS sequence"/>
</dbReference>
<dbReference type="AlphaFoldDB" id="A0A9D1YX81"/>
<organism evidence="4 5">
    <name type="scientific">Candidatus Agrococcus pullicola</name>
    <dbReference type="NCBI Taxonomy" id="2838429"/>
    <lineage>
        <taxon>Bacteria</taxon>
        <taxon>Bacillati</taxon>
        <taxon>Actinomycetota</taxon>
        <taxon>Actinomycetes</taxon>
        <taxon>Micrococcales</taxon>
        <taxon>Microbacteriaceae</taxon>
        <taxon>Agrococcus</taxon>
    </lineage>
</organism>
<comment type="similarity">
    <text evidence="1">Belongs to the ATP-dependent AMP-binding enzyme family.</text>
</comment>
<protein>
    <submittedName>
        <fullName evidence="4">Long-chain fatty acid--CoA ligase</fullName>
    </submittedName>
</protein>
<evidence type="ECO:0000313" key="5">
    <source>
        <dbReference type="Proteomes" id="UP000824005"/>
    </source>
</evidence>